<keyword evidence="1" id="KW-0472">Membrane</keyword>
<dbReference type="STRING" id="1121863.GCA_000621185_01775"/>
<sequence>MKKRYVLLPTVAIVVIWLLVYILSRYIAMSDVSEPTNTLFNMFNVLFTALAFTGVIGSLYYQTAESRRASKELVERSILELFTLYTASDFQKTKDNAFFCLLLAVKDSQYARFLTSRLFPIERKPFPDSVLAHYRAFKPELATKSREEIIDYDRAARLKLDDALNFFAMLSHKEAAKEVIKHVDFAYDWWRPTLWLIAQLQKENREQHASIQRYCRNPLLHVTLSQLDAIYGYPLLTTEEEIYGYLRAHPWLQEQHIDPAFFAGRP</sequence>
<comment type="caution">
    <text evidence="2">The sequence shown here is derived from an EMBL/GenBank/DDBJ whole genome shotgun (WGS) entry which is preliminary data.</text>
</comment>
<feature type="transmembrane region" description="Helical" evidence="1">
    <location>
        <begin position="7"/>
        <end position="27"/>
    </location>
</feature>
<evidence type="ECO:0000313" key="2">
    <source>
        <dbReference type="EMBL" id="KMV35261.1"/>
    </source>
</evidence>
<keyword evidence="1" id="KW-0812">Transmembrane</keyword>
<dbReference type="AlphaFoldDB" id="A0A0J8VQ12"/>
<name>A0A0J8VQ12_9ENTR</name>
<dbReference type="PATRIC" id="fig|1656095.3.peg.3691"/>
<feature type="transmembrane region" description="Helical" evidence="1">
    <location>
        <begin position="39"/>
        <end position="61"/>
    </location>
</feature>
<evidence type="ECO:0000256" key="1">
    <source>
        <dbReference type="SAM" id="Phobius"/>
    </source>
</evidence>
<dbReference type="EMBL" id="LFEJ01000012">
    <property type="protein sequence ID" value="KMV35261.1"/>
    <property type="molecule type" value="Genomic_DNA"/>
</dbReference>
<keyword evidence="3" id="KW-1185">Reference proteome</keyword>
<evidence type="ECO:0008006" key="4">
    <source>
        <dbReference type="Google" id="ProtNLM"/>
    </source>
</evidence>
<accession>A0A0J8VQ12</accession>
<dbReference type="Proteomes" id="UP000037315">
    <property type="component" value="Unassembled WGS sequence"/>
</dbReference>
<protein>
    <recommendedName>
        <fullName evidence="4">Phage abortive infection protein</fullName>
    </recommendedName>
</protein>
<gene>
    <name evidence="2" type="ORF">ACH50_08490</name>
</gene>
<reference evidence="2 3" key="1">
    <citation type="submission" date="2015-06" db="EMBL/GenBank/DDBJ databases">
        <title>Genome sequencing of Cronobacter sp. strain DJ34 isolated from petroleum contaminated sludge of Duliajan Oil Fields, Assam, India.</title>
        <authorList>
            <person name="Pal S."/>
            <person name="Banerjee T.D."/>
            <person name="Roy A."/>
            <person name="Sar P."/>
            <person name="Kazy S.K."/>
        </authorList>
    </citation>
    <scope>NUCLEOTIDE SEQUENCE [LARGE SCALE GENOMIC DNA]</scope>
    <source>
        <strain evidence="2 3">DJ34</strain>
    </source>
</reference>
<proteinExistence type="predicted"/>
<dbReference type="RefSeq" id="WP_024556533.1">
    <property type="nucleotide sequence ID" value="NZ_LFEJ01000012.1"/>
</dbReference>
<organism evidence="2 3">
    <name type="scientific">Franconibacter pulveris</name>
    <dbReference type="NCBI Taxonomy" id="435910"/>
    <lineage>
        <taxon>Bacteria</taxon>
        <taxon>Pseudomonadati</taxon>
        <taxon>Pseudomonadota</taxon>
        <taxon>Gammaproteobacteria</taxon>
        <taxon>Enterobacterales</taxon>
        <taxon>Enterobacteriaceae</taxon>
        <taxon>Franconibacter</taxon>
    </lineage>
</organism>
<evidence type="ECO:0000313" key="3">
    <source>
        <dbReference type="Proteomes" id="UP000037315"/>
    </source>
</evidence>
<keyword evidence="1" id="KW-1133">Transmembrane helix</keyword>